<comment type="caution">
    <text evidence="3">The sequence shown here is derived from an EMBL/GenBank/DDBJ whole genome shotgun (WGS) entry which is preliminary data.</text>
</comment>
<name>A0A2A4IYH5_HELVI</name>
<dbReference type="InterPro" id="IPR039461">
    <property type="entry name" value="Peptidase_M49"/>
</dbReference>
<dbReference type="GO" id="GO:0046872">
    <property type="term" value="F:metal ion binding"/>
    <property type="evidence" value="ECO:0007669"/>
    <property type="project" value="UniProtKB-KW"/>
</dbReference>
<accession>A0A2A4IYH5</accession>
<dbReference type="GO" id="GO:0005737">
    <property type="term" value="C:cytoplasm"/>
    <property type="evidence" value="ECO:0007669"/>
    <property type="project" value="TreeGrafter"/>
</dbReference>
<evidence type="ECO:0000313" key="3">
    <source>
        <dbReference type="EMBL" id="PCG64689.1"/>
    </source>
</evidence>
<dbReference type="AlphaFoldDB" id="A0A2A4IYH5"/>
<reference evidence="3" key="1">
    <citation type="submission" date="2017-09" db="EMBL/GenBank/DDBJ databases">
        <title>Contemporary evolution of a Lepidopteran species, Heliothis virescens, in response to modern agricultural practices.</title>
        <authorList>
            <person name="Fritz M.L."/>
            <person name="Deyonke A.M."/>
            <person name="Papanicolaou A."/>
            <person name="Micinski S."/>
            <person name="Westbrook J."/>
            <person name="Gould F."/>
        </authorList>
    </citation>
    <scope>NUCLEOTIDE SEQUENCE [LARGE SCALE GENOMIC DNA]</scope>
    <source>
        <strain evidence="3">HvINT-</strain>
        <tissue evidence="3">Whole body</tissue>
    </source>
</reference>
<dbReference type="PANTHER" id="PTHR23422:SF11">
    <property type="entry name" value="DIPEPTIDYL PEPTIDASE 3"/>
    <property type="match status" value="1"/>
</dbReference>
<dbReference type="Pfam" id="PF03571">
    <property type="entry name" value="Peptidase_M49"/>
    <property type="match status" value="1"/>
</dbReference>
<dbReference type="STRING" id="7102.A0A2A4IYH5"/>
<dbReference type="PANTHER" id="PTHR23422">
    <property type="entry name" value="DIPEPTIDYL PEPTIDASE III-RELATED"/>
    <property type="match status" value="1"/>
</dbReference>
<keyword evidence="1" id="KW-0479">Metal-binding</keyword>
<sequence>MVQSPPLKSSILLMYRVSGKEIESWYSPGETYDSKFTTLGSAFEECRAEAVGLYLSLIPEILKIFGHEGQEAQDVTYVNWLSLLWNGAAKATEMYQPATKTWLQAHARARFVLMRLLELEGDGMLRIEETEPGKNLLLTLQREHLATRGKKIIGDFLVQLQTIKATGDVAAGEKLFDKYSRLDEPWSRWRDIVMMHKQPRNIFVQPNTFLINSNKGEEIDLKRYPATAEGMIASWVERFPNTDIDDILEQLAEKDSMYYQDLKAIASA</sequence>
<proteinExistence type="predicted"/>
<dbReference type="GO" id="GO:0008239">
    <property type="term" value="F:dipeptidyl-peptidase activity"/>
    <property type="evidence" value="ECO:0007669"/>
    <property type="project" value="TreeGrafter"/>
</dbReference>
<gene>
    <name evidence="3" type="ORF">B5V51_10287</name>
</gene>
<keyword evidence="2" id="KW-0378">Hydrolase</keyword>
<evidence type="ECO:0000256" key="1">
    <source>
        <dbReference type="ARBA" id="ARBA00022723"/>
    </source>
</evidence>
<dbReference type="EMBL" id="NWSH01004784">
    <property type="protein sequence ID" value="PCG64689.1"/>
    <property type="molecule type" value="Genomic_DNA"/>
</dbReference>
<organism evidence="3">
    <name type="scientific">Heliothis virescens</name>
    <name type="common">Tobacco budworm moth</name>
    <dbReference type="NCBI Taxonomy" id="7102"/>
    <lineage>
        <taxon>Eukaryota</taxon>
        <taxon>Metazoa</taxon>
        <taxon>Ecdysozoa</taxon>
        <taxon>Arthropoda</taxon>
        <taxon>Hexapoda</taxon>
        <taxon>Insecta</taxon>
        <taxon>Pterygota</taxon>
        <taxon>Neoptera</taxon>
        <taxon>Endopterygota</taxon>
        <taxon>Lepidoptera</taxon>
        <taxon>Glossata</taxon>
        <taxon>Ditrysia</taxon>
        <taxon>Noctuoidea</taxon>
        <taxon>Noctuidae</taxon>
        <taxon>Heliothinae</taxon>
        <taxon>Heliothis</taxon>
    </lineage>
</organism>
<evidence type="ECO:0000256" key="2">
    <source>
        <dbReference type="ARBA" id="ARBA00022801"/>
    </source>
</evidence>
<protein>
    <submittedName>
        <fullName evidence="3">Uncharacterized protein</fullName>
    </submittedName>
</protein>